<evidence type="ECO:0000313" key="3">
    <source>
        <dbReference type="Proteomes" id="UP000835052"/>
    </source>
</evidence>
<organism evidence="2 3">
    <name type="scientific">Caenorhabditis auriculariae</name>
    <dbReference type="NCBI Taxonomy" id="2777116"/>
    <lineage>
        <taxon>Eukaryota</taxon>
        <taxon>Metazoa</taxon>
        <taxon>Ecdysozoa</taxon>
        <taxon>Nematoda</taxon>
        <taxon>Chromadorea</taxon>
        <taxon>Rhabditida</taxon>
        <taxon>Rhabditina</taxon>
        <taxon>Rhabditomorpha</taxon>
        <taxon>Rhabditoidea</taxon>
        <taxon>Rhabditidae</taxon>
        <taxon>Peloderinae</taxon>
        <taxon>Caenorhabditis</taxon>
    </lineage>
</organism>
<keyword evidence="1" id="KW-1133">Transmembrane helix</keyword>
<feature type="transmembrane region" description="Helical" evidence="1">
    <location>
        <begin position="35"/>
        <end position="54"/>
    </location>
</feature>
<comment type="caution">
    <text evidence="2">The sequence shown here is derived from an EMBL/GenBank/DDBJ whole genome shotgun (WGS) entry which is preliminary data.</text>
</comment>
<feature type="transmembrane region" description="Helical" evidence="1">
    <location>
        <begin position="222"/>
        <end position="244"/>
    </location>
</feature>
<proteinExistence type="predicted"/>
<evidence type="ECO:0000313" key="2">
    <source>
        <dbReference type="EMBL" id="CAD6187765.1"/>
    </source>
</evidence>
<keyword evidence="3" id="KW-1185">Reference proteome</keyword>
<keyword evidence="1" id="KW-0812">Transmembrane</keyword>
<dbReference type="Proteomes" id="UP000835052">
    <property type="component" value="Unassembled WGS sequence"/>
</dbReference>
<gene>
    <name evidence="2" type="ORF">CAUJ_LOCUS3684</name>
</gene>
<accession>A0A8S1GWP7</accession>
<feature type="transmembrane region" description="Helical" evidence="1">
    <location>
        <begin position="264"/>
        <end position="285"/>
    </location>
</feature>
<evidence type="ECO:0000256" key="1">
    <source>
        <dbReference type="SAM" id="Phobius"/>
    </source>
</evidence>
<protein>
    <submittedName>
        <fullName evidence="2">Uncharacterized protein</fullName>
    </submittedName>
</protein>
<name>A0A8S1GWP7_9PELO</name>
<reference evidence="2" key="1">
    <citation type="submission" date="2020-10" db="EMBL/GenBank/DDBJ databases">
        <authorList>
            <person name="Kikuchi T."/>
        </authorList>
    </citation>
    <scope>NUCLEOTIDE SEQUENCE</scope>
    <source>
        <strain evidence="2">NKZ352</strain>
    </source>
</reference>
<dbReference type="EMBL" id="CAJGYM010000007">
    <property type="protein sequence ID" value="CAD6187765.1"/>
    <property type="molecule type" value="Genomic_DNA"/>
</dbReference>
<dbReference type="AlphaFoldDB" id="A0A8S1GWP7"/>
<keyword evidence="1" id="KW-0472">Membrane</keyword>
<dbReference type="OrthoDB" id="5826761at2759"/>
<sequence>MGLAHSATSQRRCRGELRDPEDECRLAHYRVTLDVVVRFFGSIAVVGVLAGIYFSGRPSHIIPEEHMDFVLEARKTFRFFANGNGSIYTPTANGPVMVDPWLENMVIDTVERYAFGTTQTNYCHLRNASVQEWGTSLFRASQLFVSVQVPFRMAILVLCHIQILQMLIFAKAFYNENQSVASLSLAVTHKDGYVTGASPLIITDQDRTSANRLGAPTPLKRYSGGVCYASLGRIFGAIVVFVSYPVMANDVDSYVREIYCDTFVLPNVPLAQMSTLGVMAANFAWDLHCSRRLHFVFTSTADEEPIHWTGAKDPPIRSALNIHIAAVEDVLKIPPILFSSVSDEF</sequence>
<feature type="transmembrane region" description="Helical" evidence="1">
    <location>
        <begin position="153"/>
        <end position="174"/>
    </location>
</feature>